<dbReference type="Pfam" id="PF00497">
    <property type="entry name" value="SBP_bac_3"/>
    <property type="match status" value="1"/>
</dbReference>
<organism evidence="4 5">
    <name type="scientific">Duganella sacchari</name>
    <dbReference type="NCBI Taxonomy" id="551987"/>
    <lineage>
        <taxon>Bacteria</taxon>
        <taxon>Pseudomonadati</taxon>
        <taxon>Pseudomonadota</taxon>
        <taxon>Betaproteobacteria</taxon>
        <taxon>Burkholderiales</taxon>
        <taxon>Oxalobacteraceae</taxon>
        <taxon>Telluria group</taxon>
        <taxon>Duganella</taxon>
    </lineage>
</organism>
<dbReference type="Gene3D" id="3.40.190.10">
    <property type="entry name" value="Periplasmic binding protein-like II"/>
    <property type="match status" value="2"/>
</dbReference>
<gene>
    <name evidence="4" type="ORF">SAMN05192549_11173</name>
</gene>
<protein>
    <submittedName>
        <fullName evidence="4">ABC-type amino acid transport substrate-binding protein</fullName>
    </submittedName>
</protein>
<dbReference type="PANTHER" id="PTHR35936:SF35">
    <property type="entry name" value="L-CYSTINE-BINDING PROTEIN TCYJ"/>
    <property type="match status" value="1"/>
</dbReference>
<evidence type="ECO:0000256" key="1">
    <source>
        <dbReference type="ARBA" id="ARBA00022729"/>
    </source>
</evidence>
<dbReference type="OrthoDB" id="8771874at2"/>
<evidence type="ECO:0000313" key="5">
    <source>
        <dbReference type="Proteomes" id="UP000184339"/>
    </source>
</evidence>
<feature type="chain" id="PRO_5012726289" evidence="2">
    <location>
        <begin position="28"/>
        <end position="260"/>
    </location>
</feature>
<dbReference type="STRING" id="551987.SAMN05192549_11173"/>
<dbReference type="PANTHER" id="PTHR35936">
    <property type="entry name" value="MEMBRANE-BOUND LYTIC MUREIN TRANSGLYCOSYLASE F"/>
    <property type="match status" value="1"/>
</dbReference>
<dbReference type="RefSeq" id="WP_072787684.1">
    <property type="nucleotide sequence ID" value="NZ_FRCX01000011.1"/>
</dbReference>
<dbReference type="EMBL" id="FRCX01000011">
    <property type="protein sequence ID" value="SHN40746.1"/>
    <property type="molecule type" value="Genomic_DNA"/>
</dbReference>
<evidence type="ECO:0000313" key="4">
    <source>
        <dbReference type="EMBL" id="SHN40746.1"/>
    </source>
</evidence>
<dbReference type="Proteomes" id="UP000184339">
    <property type="component" value="Unassembled WGS sequence"/>
</dbReference>
<dbReference type="SMART" id="SM00062">
    <property type="entry name" value="PBPb"/>
    <property type="match status" value="1"/>
</dbReference>
<evidence type="ECO:0000259" key="3">
    <source>
        <dbReference type="SMART" id="SM00062"/>
    </source>
</evidence>
<sequence>MRGWDKGLHYLLAGACCIPLLAAAAPADPVVQLRTAAQEGTEPKFIPAGKDRVTGLCVDIMRAVEQIDPGLRFVGDQRWKPLIRAYSELETGVEDIQCAVQRTPEREKKYNFIGPALFTIEYHFLVRANDDISISSWDDVRKLAPNNVVLVNRGFAAGDIIAAMGGIEIDARSTQQELNLQKLIAGRGRLYFHRGPGLQRLLERTGTTDKVKILPQVMYSAKLYFATRKQLDSKVLDRIASALFVLEKKGELDKLMRKWD</sequence>
<feature type="domain" description="Solute-binding protein family 3/N-terminal" evidence="3">
    <location>
        <begin position="32"/>
        <end position="260"/>
    </location>
</feature>
<dbReference type="InterPro" id="IPR001638">
    <property type="entry name" value="Solute-binding_3/MltF_N"/>
</dbReference>
<reference evidence="5" key="1">
    <citation type="submission" date="2016-11" db="EMBL/GenBank/DDBJ databases">
        <authorList>
            <person name="Varghese N."/>
            <person name="Submissions S."/>
        </authorList>
    </citation>
    <scope>NUCLEOTIDE SEQUENCE [LARGE SCALE GENOMIC DNA]</scope>
    <source>
        <strain evidence="5">Sac-22</strain>
    </source>
</reference>
<name>A0A1M7R620_9BURK</name>
<accession>A0A1M7R620</accession>
<keyword evidence="1 2" id="KW-0732">Signal</keyword>
<keyword evidence="5" id="KW-1185">Reference proteome</keyword>
<proteinExistence type="predicted"/>
<evidence type="ECO:0000256" key="2">
    <source>
        <dbReference type="SAM" id="SignalP"/>
    </source>
</evidence>
<feature type="signal peptide" evidence="2">
    <location>
        <begin position="1"/>
        <end position="27"/>
    </location>
</feature>
<dbReference type="AlphaFoldDB" id="A0A1M7R620"/>
<dbReference type="SUPFAM" id="SSF53850">
    <property type="entry name" value="Periplasmic binding protein-like II"/>
    <property type="match status" value="1"/>
</dbReference>